<protein>
    <submittedName>
        <fullName evidence="12">Metalloprotease 1</fullName>
    </submittedName>
</protein>
<name>A0A9Q8STD9_9PEZI</name>
<dbReference type="PANTHER" id="PTHR47466">
    <property type="match status" value="1"/>
</dbReference>
<dbReference type="EMBL" id="CP019476">
    <property type="protein sequence ID" value="UQC83264.1"/>
    <property type="molecule type" value="Genomic_DNA"/>
</dbReference>
<dbReference type="KEGG" id="clup:CLUP02_08758"/>
<keyword evidence="3" id="KW-0645">Protease</keyword>
<comment type="similarity">
    <text evidence="2">Belongs to the peptidase M43B family.</text>
</comment>
<accession>A0A9Q8STD9</accession>
<dbReference type="Pfam" id="PF05572">
    <property type="entry name" value="Peptidase_M43"/>
    <property type="match status" value="1"/>
</dbReference>
<proteinExistence type="inferred from homology"/>
<dbReference type="GO" id="GO:0006508">
    <property type="term" value="P:proteolysis"/>
    <property type="evidence" value="ECO:0007669"/>
    <property type="project" value="UniProtKB-KW"/>
</dbReference>
<dbReference type="SUPFAM" id="SSF55486">
    <property type="entry name" value="Metalloproteases ('zincins'), catalytic domain"/>
    <property type="match status" value="1"/>
</dbReference>
<dbReference type="GO" id="GO:0008237">
    <property type="term" value="F:metallopeptidase activity"/>
    <property type="evidence" value="ECO:0007669"/>
    <property type="project" value="UniProtKB-KW"/>
</dbReference>
<evidence type="ECO:0000256" key="7">
    <source>
        <dbReference type="ARBA" id="ARBA00022833"/>
    </source>
</evidence>
<dbReference type="PANTHER" id="PTHR47466:SF1">
    <property type="entry name" value="METALLOPROTEASE MEP1 (AFU_ORTHOLOGUE AFUA_1G07730)-RELATED"/>
    <property type="match status" value="1"/>
</dbReference>
<keyword evidence="8 12" id="KW-0482">Metalloprotease</keyword>
<feature type="compositionally biased region" description="Basic and acidic residues" evidence="10">
    <location>
        <begin position="13"/>
        <end position="25"/>
    </location>
</feature>
<dbReference type="InterPro" id="IPR008754">
    <property type="entry name" value="Peptidase_M43"/>
</dbReference>
<dbReference type="GO" id="GO:0046872">
    <property type="term" value="F:metal ion binding"/>
    <property type="evidence" value="ECO:0007669"/>
    <property type="project" value="UniProtKB-KW"/>
</dbReference>
<dbReference type="AlphaFoldDB" id="A0A9Q8STD9"/>
<evidence type="ECO:0000256" key="8">
    <source>
        <dbReference type="ARBA" id="ARBA00023049"/>
    </source>
</evidence>
<keyword evidence="7" id="KW-0862">Zinc</keyword>
<evidence type="ECO:0000313" key="12">
    <source>
        <dbReference type="EMBL" id="UQC83264.1"/>
    </source>
</evidence>
<gene>
    <name evidence="12" type="ORF">CLUP02_08758</name>
</gene>
<keyword evidence="9" id="KW-1015">Disulfide bond</keyword>
<comment type="function">
    <text evidence="1">Secreted metalloproteinase that allows assimilation of proteinaceous substrates.</text>
</comment>
<evidence type="ECO:0000256" key="9">
    <source>
        <dbReference type="ARBA" id="ARBA00023157"/>
    </source>
</evidence>
<dbReference type="InterPro" id="IPR024079">
    <property type="entry name" value="MetalloPept_cat_dom_sf"/>
</dbReference>
<dbReference type="Gene3D" id="3.40.390.10">
    <property type="entry name" value="Collagenase (Catalytic Domain)"/>
    <property type="match status" value="1"/>
</dbReference>
<evidence type="ECO:0000256" key="3">
    <source>
        <dbReference type="ARBA" id="ARBA00022670"/>
    </source>
</evidence>
<evidence type="ECO:0000256" key="5">
    <source>
        <dbReference type="ARBA" id="ARBA00022729"/>
    </source>
</evidence>
<organism evidence="12 13">
    <name type="scientific">Colletotrichum lupini</name>
    <dbReference type="NCBI Taxonomy" id="145971"/>
    <lineage>
        <taxon>Eukaryota</taxon>
        <taxon>Fungi</taxon>
        <taxon>Dikarya</taxon>
        <taxon>Ascomycota</taxon>
        <taxon>Pezizomycotina</taxon>
        <taxon>Sordariomycetes</taxon>
        <taxon>Hypocreomycetidae</taxon>
        <taxon>Glomerellales</taxon>
        <taxon>Glomerellaceae</taxon>
        <taxon>Colletotrichum</taxon>
        <taxon>Colletotrichum acutatum species complex</taxon>
    </lineage>
</organism>
<sequence length="712" mass="79880">MSSIESQQYLKAILRDKTDNSKTSDNKNNSSTMSGSFYESAFVIPHMQASAMPRRPRQPAPAPRPTVGAMSSESTLVDKDGVPVMSKEKNEANGDISVYSSSSLLSHYLRPHMAYRFIIVEQESTQASFEESLSYFCIYKRLNWSDNSRSTASHGTLELRASSAHTRNGRMAAVLHRTICIHVLAKPGGFHQMTSRTCAVNTRFIWPILGEYTLAWGRVGLILPHSVSYTFEAAEDRVELSSAWNKVFESERPQGLVWPEPPRPEFSRNASPGCHLLSAFGKTQVNPFNNRLNTILLPMLCMASLFSVALAQASQRPSLDNARDPLNWCGQDEKVHAIGREDDLAALEAFSKRSLNTEQASIHIPINVFLVGTEEQRSSVKYKIEIRHIGTTLNEGYAKHGITFGPIETYEVANDTYANMNHMEHRHDKTREMQRALRIGGPETLNLYIVPKLDTGLLGYAAFPDLLTNPFGIVGATGTWFDGDAVVIGHSALDGTLFAKAVIHETGHWLGLYHPFQGSCKIPNGDYIPDTPQSRHENYACKAKDTCPDFPGEDLVWNYMAYSSCDKNLSFTPGQALFMRQSWYSFRDPKTRDLPTESRVPYRTTPNKDMIVEQRLKPGRPVTTKWCEKEVCGTGSEFKPENEAWSGVRLVEFNFCYLLRFFPFFTWNLIITDTSEFGYMSLSPRCRAAPLRLRPRSAGRSDIGGGLKFTIA</sequence>
<keyword evidence="13" id="KW-1185">Reference proteome</keyword>
<feature type="region of interest" description="Disordered" evidence="10">
    <location>
        <begin position="50"/>
        <end position="81"/>
    </location>
</feature>
<dbReference type="Proteomes" id="UP000830671">
    <property type="component" value="Chromosome 4"/>
</dbReference>
<evidence type="ECO:0000256" key="2">
    <source>
        <dbReference type="ARBA" id="ARBA00008721"/>
    </source>
</evidence>
<keyword evidence="5" id="KW-0732">Signal</keyword>
<evidence type="ECO:0000256" key="1">
    <source>
        <dbReference type="ARBA" id="ARBA00003174"/>
    </source>
</evidence>
<dbReference type="RefSeq" id="XP_049144883.1">
    <property type="nucleotide sequence ID" value="XM_049287740.1"/>
</dbReference>
<reference evidence="12" key="1">
    <citation type="journal article" date="2021" name="Mol. Plant Microbe Interact.">
        <title>Complete Genome Sequence of the Plant-Pathogenic Fungus Colletotrichum lupini.</title>
        <authorList>
            <person name="Baroncelli R."/>
            <person name="Pensec F."/>
            <person name="Da Lio D."/>
            <person name="Boufleur T."/>
            <person name="Vicente I."/>
            <person name="Sarrocco S."/>
            <person name="Picot A."/>
            <person name="Baraldi E."/>
            <person name="Sukno S."/>
            <person name="Thon M."/>
            <person name="Le Floch G."/>
        </authorList>
    </citation>
    <scope>NUCLEOTIDE SEQUENCE</scope>
    <source>
        <strain evidence="12">IMI 504893</strain>
    </source>
</reference>
<evidence type="ECO:0000259" key="11">
    <source>
        <dbReference type="Pfam" id="PF05572"/>
    </source>
</evidence>
<dbReference type="GeneID" id="73342750"/>
<keyword evidence="4" id="KW-0479">Metal-binding</keyword>
<feature type="domain" description="Peptidase M43 pregnancy-associated plasma-A" evidence="11">
    <location>
        <begin position="496"/>
        <end position="581"/>
    </location>
</feature>
<feature type="region of interest" description="Disordered" evidence="10">
    <location>
        <begin position="1"/>
        <end position="34"/>
    </location>
</feature>
<evidence type="ECO:0000256" key="6">
    <source>
        <dbReference type="ARBA" id="ARBA00022801"/>
    </source>
</evidence>
<evidence type="ECO:0000256" key="10">
    <source>
        <dbReference type="SAM" id="MobiDB-lite"/>
    </source>
</evidence>
<keyword evidence="6" id="KW-0378">Hydrolase</keyword>
<evidence type="ECO:0000256" key="4">
    <source>
        <dbReference type="ARBA" id="ARBA00022723"/>
    </source>
</evidence>
<evidence type="ECO:0000313" key="13">
    <source>
        <dbReference type="Proteomes" id="UP000830671"/>
    </source>
</evidence>